<evidence type="ECO:0000313" key="1">
    <source>
        <dbReference type="EMBL" id="ADD67334.1"/>
    </source>
</evidence>
<proteinExistence type="predicted"/>
<evidence type="ECO:0000313" key="2">
    <source>
        <dbReference type="Proteomes" id="UP000002012"/>
    </source>
</evidence>
<gene>
    <name evidence="1" type="ordered locus">Dacet_0536</name>
</gene>
<dbReference type="KEGG" id="dap:Dacet_0536"/>
<name>D4H423_DENA2</name>
<dbReference type="eggNOG" id="ENOG503319C">
    <property type="taxonomic scope" value="Bacteria"/>
</dbReference>
<organism evidence="1 2">
    <name type="scientific">Denitrovibrio acetiphilus (strain DSM 12809 / NBRC 114555 / N2460)</name>
    <dbReference type="NCBI Taxonomy" id="522772"/>
    <lineage>
        <taxon>Bacteria</taxon>
        <taxon>Pseudomonadati</taxon>
        <taxon>Deferribacterota</taxon>
        <taxon>Deferribacteres</taxon>
        <taxon>Deferribacterales</taxon>
        <taxon>Geovibrionaceae</taxon>
        <taxon>Denitrovibrio</taxon>
    </lineage>
</organism>
<dbReference type="InParanoid" id="D4H423"/>
<sequence length="260" mass="30107">MVHGKSYIRKLHEGSQHGFCRLCGEEKDLSEDHIPPKCFGNKSPVKIVSENGREFTSRNGLKFKTICRDCNSKLGRYDKELEVIYNKLSVALNIPSLSSIIIEVSTHSLIKALIGHLLSLVFYSDDPKNELKEPLQNHFPIFESLRDYYINGKKLKNFDFYYWFYPNNTTKIIQYIYSAKLPNDNSVIAGHILKFHPIAFFILDKNTSTVVPKANKLDLSLIRNNLVIDMKHYPNINFPEIPHDNFFVLYNNTKHIIAKK</sequence>
<evidence type="ECO:0008006" key="3">
    <source>
        <dbReference type="Google" id="ProtNLM"/>
    </source>
</evidence>
<dbReference type="EMBL" id="CP001968">
    <property type="protein sequence ID" value="ADD67334.1"/>
    <property type="molecule type" value="Genomic_DNA"/>
</dbReference>
<dbReference type="RefSeq" id="WP_013009878.1">
    <property type="nucleotide sequence ID" value="NC_013943.1"/>
</dbReference>
<reference evidence="1 2" key="1">
    <citation type="journal article" date="2010" name="Stand. Genomic Sci.">
        <title>Complete genome sequence of Denitrovibrio acetiphilus type strain (N2460).</title>
        <authorList>
            <person name="Kiss H."/>
            <person name="Lang E."/>
            <person name="Lapidus A."/>
            <person name="Copeland A."/>
            <person name="Nolan M."/>
            <person name="Glavina Del Rio T."/>
            <person name="Chen F."/>
            <person name="Lucas S."/>
            <person name="Tice H."/>
            <person name="Cheng J.F."/>
            <person name="Han C."/>
            <person name="Goodwin L."/>
            <person name="Pitluck S."/>
            <person name="Liolios K."/>
            <person name="Pati A."/>
            <person name="Ivanova N."/>
            <person name="Mavromatis K."/>
            <person name="Chen A."/>
            <person name="Palaniappan K."/>
            <person name="Land M."/>
            <person name="Hauser L."/>
            <person name="Chang Y.J."/>
            <person name="Jeffries C.D."/>
            <person name="Detter J.C."/>
            <person name="Brettin T."/>
            <person name="Spring S."/>
            <person name="Rohde M."/>
            <person name="Goker M."/>
            <person name="Woyke T."/>
            <person name="Bristow J."/>
            <person name="Eisen J.A."/>
            <person name="Markowitz V."/>
            <person name="Hugenholtz P."/>
            <person name="Kyrpides N.C."/>
            <person name="Klenk H.P."/>
        </authorList>
    </citation>
    <scope>NUCLEOTIDE SEQUENCE [LARGE SCALE GENOMIC DNA]</scope>
    <source>
        <strain evidence="2">DSM 12809 / NBRC 114555 / N2460</strain>
    </source>
</reference>
<dbReference type="Proteomes" id="UP000002012">
    <property type="component" value="Chromosome"/>
</dbReference>
<accession>D4H423</accession>
<dbReference type="HOGENOM" id="CLU_087266_0_0_0"/>
<protein>
    <recommendedName>
        <fullName evidence="3">HNH endonuclease 5 domain-containing protein</fullName>
    </recommendedName>
</protein>
<dbReference type="OrthoDB" id="9182441at2"/>
<dbReference type="PaxDb" id="522772-Dacet_0536"/>
<dbReference type="AlphaFoldDB" id="D4H423"/>
<keyword evidence="2" id="KW-1185">Reference proteome</keyword>